<sequence>MCAARSGRRRGLADSGARATAMGAMGRNGRDERNGLQWVAMGCNGRALDAPHPTPTFRRTAAGRRADISAAACHRLFPRARRDRERLVRAPTGAHASPAVAARASFIPTP</sequence>
<protein>
    <submittedName>
        <fullName evidence="2">Uncharacterized protein</fullName>
    </submittedName>
</protein>
<evidence type="ECO:0000256" key="1">
    <source>
        <dbReference type="SAM" id="MobiDB-lite"/>
    </source>
</evidence>
<feature type="region of interest" description="Disordered" evidence="1">
    <location>
        <begin position="1"/>
        <end position="31"/>
    </location>
</feature>
<reference evidence="2" key="1">
    <citation type="submission" date="2009-05" db="EMBL/GenBank/DDBJ databases">
        <authorList>
            <person name="Harkins D.M."/>
            <person name="DeShazer D."/>
            <person name="Woods D.E."/>
            <person name="Brinkac L.M."/>
            <person name="Brown K.A."/>
            <person name="Hung G.C."/>
            <person name="Tuanyok A."/>
            <person name="Zhang B."/>
            <person name="Nierman W.C."/>
        </authorList>
    </citation>
    <scope>NUCLEOTIDE SEQUENCE [LARGE SCALE GENOMIC DNA]</scope>
    <source>
        <strain evidence="2">1710a</strain>
    </source>
</reference>
<gene>
    <name evidence="2" type="ORF">BURPS1710A_A0877</name>
</gene>
<feature type="compositionally biased region" description="Low complexity" evidence="1">
    <location>
        <begin position="94"/>
        <end position="104"/>
    </location>
</feature>
<feature type="compositionally biased region" description="Low complexity" evidence="1">
    <location>
        <begin position="16"/>
        <end position="27"/>
    </location>
</feature>
<proteinExistence type="predicted"/>
<accession>A0A0E1VX98</accession>
<organism evidence="2">
    <name type="scientific">Burkholderia pseudomallei 1710a</name>
    <dbReference type="NCBI Taxonomy" id="320371"/>
    <lineage>
        <taxon>Bacteria</taxon>
        <taxon>Pseudomonadati</taxon>
        <taxon>Pseudomonadota</taxon>
        <taxon>Betaproteobacteria</taxon>
        <taxon>Burkholderiales</taxon>
        <taxon>Burkholderiaceae</taxon>
        <taxon>Burkholderia</taxon>
        <taxon>pseudomallei group</taxon>
    </lineage>
</organism>
<evidence type="ECO:0000313" key="2">
    <source>
        <dbReference type="EMBL" id="EET04789.1"/>
    </source>
</evidence>
<feature type="region of interest" description="Disordered" evidence="1">
    <location>
        <begin position="89"/>
        <end position="110"/>
    </location>
</feature>
<dbReference type="EMBL" id="CM000833">
    <property type="protein sequence ID" value="EET04789.1"/>
    <property type="molecule type" value="Genomic_DNA"/>
</dbReference>
<name>A0A0E1VX98_BURPE</name>
<feature type="compositionally biased region" description="Basic residues" evidence="1">
    <location>
        <begin position="1"/>
        <end position="10"/>
    </location>
</feature>
<dbReference type="AlphaFoldDB" id="A0A0E1VX98"/>
<dbReference type="HOGENOM" id="CLU_173097_0_0_4"/>
<dbReference type="Proteomes" id="UP000001812">
    <property type="component" value="Chromosome II"/>
</dbReference>